<dbReference type="Pfam" id="PF13350">
    <property type="entry name" value="Y_phosphatase3"/>
    <property type="match status" value="1"/>
</dbReference>
<organism evidence="3 4">
    <name type="scientific">Rhodococcus spelaei</name>
    <dbReference type="NCBI Taxonomy" id="2546320"/>
    <lineage>
        <taxon>Bacteria</taxon>
        <taxon>Bacillati</taxon>
        <taxon>Actinomycetota</taxon>
        <taxon>Actinomycetes</taxon>
        <taxon>Mycobacteriales</taxon>
        <taxon>Nocardiaceae</taxon>
        <taxon>Rhodococcus</taxon>
    </lineage>
</organism>
<dbReference type="OrthoDB" id="1188001at2"/>
<dbReference type="Gene3D" id="3.90.190.10">
    <property type="entry name" value="Protein tyrosine phosphatase superfamily"/>
    <property type="match status" value="1"/>
</dbReference>
<dbReference type="Proteomes" id="UP000316256">
    <property type="component" value="Unassembled WGS sequence"/>
</dbReference>
<feature type="region of interest" description="Disordered" evidence="1">
    <location>
        <begin position="1"/>
        <end position="21"/>
    </location>
</feature>
<dbReference type="GO" id="GO:0004721">
    <property type="term" value="F:phosphoprotein phosphatase activity"/>
    <property type="evidence" value="ECO:0007669"/>
    <property type="project" value="InterPro"/>
</dbReference>
<dbReference type="PROSITE" id="PS50056">
    <property type="entry name" value="TYR_PHOSPHATASE_2"/>
    <property type="match status" value="1"/>
</dbReference>
<comment type="caution">
    <text evidence="3">The sequence shown here is derived from an EMBL/GenBank/DDBJ whole genome shotgun (WGS) entry which is preliminary data.</text>
</comment>
<dbReference type="SUPFAM" id="SSF52799">
    <property type="entry name" value="(Phosphotyrosine protein) phosphatases II"/>
    <property type="match status" value="1"/>
</dbReference>
<reference evidence="3 4" key="1">
    <citation type="submission" date="2019-06" db="EMBL/GenBank/DDBJ databases">
        <title>Rhodococcus spaelei sp. nov., isolated from a cave.</title>
        <authorList>
            <person name="Lee S.D."/>
        </authorList>
    </citation>
    <scope>NUCLEOTIDE SEQUENCE [LARGE SCALE GENOMIC DNA]</scope>
    <source>
        <strain evidence="3 4">C9-5</strain>
    </source>
</reference>
<gene>
    <name evidence="3" type="ORF">FK531_21785</name>
</gene>
<feature type="domain" description="Tyrosine specific protein phosphatases" evidence="2">
    <location>
        <begin position="185"/>
        <end position="226"/>
    </location>
</feature>
<evidence type="ECO:0000313" key="3">
    <source>
        <dbReference type="EMBL" id="TQF65338.1"/>
    </source>
</evidence>
<proteinExistence type="predicted"/>
<dbReference type="InterPro" id="IPR026893">
    <property type="entry name" value="Tyr/Ser_Pase_IphP-type"/>
</dbReference>
<name>A0A541AZ43_9NOCA</name>
<keyword evidence="4" id="KW-1185">Reference proteome</keyword>
<dbReference type="InterPro" id="IPR029021">
    <property type="entry name" value="Prot-tyrosine_phosphatase-like"/>
</dbReference>
<dbReference type="EMBL" id="VIGH01000013">
    <property type="protein sequence ID" value="TQF65338.1"/>
    <property type="molecule type" value="Genomic_DNA"/>
</dbReference>
<dbReference type="InterPro" id="IPR000387">
    <property type="entry name" value="Tyr_Pase_dom"/>
</dbReference>
<sequence length="298" mass="31854">MGPPRPARPRDRRGRPSTTPVPSIRYWSAPVALTSTRVRVLRAAAALAAGTALFVGGTTGTALAAATDVATQTSFDRSLHLEGAKNARDVGGYTTVDGKTVKPGLVFRTDALSNLTPADLTKLQSLNVKVDDDLRTVYERTVQPDRVPAGAKANWYDVLGRSPITTLVDLNSAYVAFVDGPGANEAFGSVLRDIRDTDGAVLYHCSAGKDRTGWTTAVLLTILGVDRATVNADFMLSNTYRNVDTNSSSAGFDGVRQEWLDTSFATAEKRYGSFDNYVHQGLGLTDVDIAALKAKLLD</sequence>
<evidence type="ECO:0000313" key="4">
    <source>
        <dbReference type="Proteomes" id="UP000316256"/>
    </source>
</evidence>
<evidence type="ECO:0000256" key="1">
    <source>
        <dbReference type="SAM" id="MobiDB-lite"/>
    </source>
</evidence>
<protein>
    <submittedName>
        <fullName evidence="3">Tyrosine-protein phosphatase</fullName>
    </submittedName>
</protein>
<accession>A0A541AZ43</accession>
<dbReference type="AlphaFoldDB" id="A0A541AZ43"/>
<evidence type="ECO:0000259" key="2">
    <source>
        <dbReference type="PROSITE" id="PS50056"/>
    </source>
</evidence>